<dbReference type="AlphaFoldDB" id="A0A2S5B9P6"/>
<protein>
    <submittedName>
        <fullName evidence="2">Uncharacterized protein</fullName>
    </submittedName>
</protein>
<organism evidence="2 3">
    <name type="scientific">Rhodotorula taiwanensis</name>
    <dbReference type="NCBI Taxonomy" id="741276"/>
    <lineage>
        <taxon>Eukaryota</taxon>
        <taxon>Fungi</taxon>
        <taxon>Dikarya</taxon>
        <taxon>Basidiomycota</taxon>
        <taxon>Pucciniomycotina</taxon>
        <taxon>Microbotryomycetes</taxon>
        <taxon>Sporidiobolales</taxon>
        <taxon>Sporidiobolaceae</taxon>
        <taxon>Rhodotorula</taxon>
    </lineage>
</organism>
<dbReference type="EMBL" id="PJQD01000036">
    <property type="protein sequence ID" value="POY73441.1"/>
    <property type="molecule type" value="Genomic_DNA"/>
</dbReference>
<proteinExistence type="predicted"/>
<gene>
    <name evidence="2" type="ORF">BMF94_3378</name>
</gene>
<feature type="compositionally biased region" description="Polar residues" evidence="1">
    <location>
        <begin position="69"/>
        <end position="81"/>
    </location>
</feature>
<dbReference type="Proteomes" id="UP000237144">
    <property type="component" value="Unassembled WGS sequence"/>
</dbReference>
<feature type="region of interest" description="Disordered" evidence="1">
    <location>
        <begin position="25"/>
        <end position="88"/>
    </location>
</feature>
<comment type="caution">
    <text evidence="2">The sequence shown here is derived from an EMBL/GenBank/DDBJ whole genome shotgun (WGS) entry which is preliminary data.</text>
</comment>
<sequence length="88" mass="9256">MVPVEAAPKSWYRPVSTIFASVLGKRARQGDEDPPQDPAVTKRSKAASAEAPFDPIARLPVLQGASPFPSESNSTPKSNSADDPAHTG</sequence>
<name>A0A2S5B9P6_9BASI</name>
<evidence type="ECO:0000313" key="3">
    <source>
        <dbReference type="Proteomes" id="UP000237144"/>
    </source>
</evidence>
<evidence type="ECO:0000313" key="2">
    <source>
        <dbReference type="EMBL" id="POY73441.1"/>
    </source>
</evidence>
<reference evidence="2 3" key="1">
    <citation type="journal article" date="2018" name="Front. Microbiol.">
        <title>Prospects for Fungal Bioremediation of Acidic Radioactive Waste Sites: Characterization and Genome Sequence of Rhodotorula taiwanensis MD1149.</title>
        <authorList>
            <person name="Tkavc R."/>
            <person name="Matrosova V.Y."/>
            <person name="Grichenko O.E."/>
            <person name="Gostincar C."/>
            <person name="Volpe R.P."/>
            <person name="Klimenkova P."/>
            <person name="Gaidamakova E.K."/>
            <person name="Zhou C.E."/>
            <person name="Stewart B.J."/>
            <person name="Lyman M.G."/>
            <person name="Malfatti S.A."/>
            <person name="Rubinfeld B."/>
            <person name="Courtot M."/>
            <person name="Singh J."/>
            <person name="Dalgard C.L."/>
            <person name="Hamilton T."/>
            <person name="Frey K.G."/>
            <person name="Gunde-Cimerman N."/>
            <person name="Dugan L."/>
            <person name="Daly M.J."/>
        </authorList>
    </citation>
    <scope>NUCLEOTIDE SEQUENCE [LARGE SCALE GENOMIC DNA]</scope>
    <source>
        <strain evidence="2 3">MD1149</strain>
    </source>
</reference>
<keyword evidence="3" id="KW-1185">Reference proteome</keyword>
<evidence type="ECO:0000256" key="1">
    <source>
        <dbReference type="SAM" id="MobiDB-lite"/>
    </source>
</evidence>
<accession>A0A2S5B9P6</accession>